<sequence length="66" mass="6988">MKRINQVVKYGAGASLFSMAVAAHAAIPAGVTDKIDEMGVDGATVAWAMFLGLLAIVVVKYMRKSF</sequence>
<dbReference type="EMBL" id="CP091511">
    <property type="protein sequence ID" value="UOO89820.1"/>
    <property type="molecule type" value="Genomic_DNA"/>
</dbReference>
<protein>
    <submittedName>
        <fullName evidence="3">Major capsid protein</fullName>
    </submittedName>
</protein>
<dbReference type="RefSeq" id="WP_058355625.1">
    <property type="nucleotide sequence ID" value="NZ_CABKVG010000007.1"/>
</dbReference>
<keyword evidence="4" id="KW-1185">Reference proteome</keyword>
<evidence type="ECO:0000256" key="2">
    <source>
        <dbReference type="SAM" id="SignalP"/>
    </source>
</evidence>
<dbReference type="Proteomes" id="UP000832011">
    <property type="component" value="Chromosome"/>
</dbReference>
<keyword evidence="1" id="KW-0472">Membrane</keyword>
<reference evidence="3 4" key="1">
    <citation type="journal article" date="2022" name="Res Sq">
        <title>Evolution of multicellular longitudinally dividing oral cavity symbionts (Neisseriaceae).</title>
        <authorList>
            <person name="Nyongesa S."/>
            <person name="Weber P."/>
            <person name="Bernet E."/>
            <person name="Pullido F."/>
            <person name="Nieckarz M."/>
            <person name="Delaby M."/>
            <person name="Nieves C."/>
            <person name="Viehboeck T."/>
            <person name="Krause N."/>
            <person name="Rivera-Millot A."/>
            <person name="Nakamura A."/>
            <person name="Vischer N."/>
            <person name="VanNieuwenhze M."/>
            <person name="Brun Y."/>
            <person name="Cava F."/>
            <person name="Bulgheresi S."/>
            <person name="Veyrier F."/>
        </authorList>
    </citation>
    <scope>NUCLEOTIDE SEQUENCE [LARGE SCALE GENOMIC DNA]</scope>
    <source>
        <strain evidence="3 4">SN4</strain>
    </source>
</reference>
<feature type="transmembrane region" description="Helical" evidence="1">
    <location>
        <begin position="44"/>
        <end position="62"/>
    </location>
</feature>
<gene>
    <name evidence="3" type="ORF">LVJ82_02185</name>
</gene>
<evidence type="ECO:0000256" key="1">
    <source>
        <dbReference type="SAM" id="Phobius"/>
    </source>
</evidence>
<dbReference type="Pfam" id="PF05356">
    <property type="entry name" value="Phage_Coat_B"/>
    <property type="match status" value="1"/>
</dbReference>
<keyword evidence="2" id="KW-0732">Signal</keyword>
<proteinExistence type="predicted"/>
<keyword evidence="1" id="KW-0812">Transmembrane</keyword>
<evidence type="ECO:0000313" key="3">
    <source>
        <dbReference type="EMBL" id="UOO89820.1"/>
    </source>
</evidence>
<evidence type="ECO:0000313" key="4">
    <source>
        <dbReference type="Proteomes" id="UP000832011"/>
    </source>
</evidence>
<dbReference type="InterPro" id="IPR008020">
    <property type="entry name" value="G8P"/>
</dbReference>
<keyword evidence="1" id="KW-1133">Transmembrane helix</keyword>
<feature type="signal peptide" evidence="2">
    <location>
        <begin position="1"/>
        <end position="25"/>
    </location>
</feature>
<organism evidence="3 4">
    <name type="scientific">Vitreoscilla massiliensis</name>
    <dbReference type="NCBI Taxonomy" id="1689272"/>
    <lineage>
        <taxon>Bacteria</taxon>
        <taxon>Pseudomonadati</taxon>
        <taxon>Pseudomonadota</taxon>
        <taxon>Betaproteobacteria</taxon>
        <taxon>Neisseriales</taxon>
        <taxon>Neisseriaceae</taxon>
        <taxon>Vitreoscilla</taxon>
    </lineage>
</organism>
<name>A0ABY4E4M8_9NEIS</name>
<feature type="chain" id="PRO_5045425214" evidence="2">
    <location>
        <begin position="26"/>
        <end position="66"/>
    </location>
</feature>
<accession>A0ABY4E4M8</accession>